<evidence type="ECO:0000256" key="2">
    <source>
        <dbReference type="ARBA" id="ARBA00001946"/>
    </source>
</evidence>
<dbReference type="InterPro" id="IPR046346">
    <property type="entry name" value="Aminoacid_DH-like_N_sf"/>
</dbReference>
<dbReference type="InterPro" id="IPR042113">
    <property type="entry name" value="P_AcTrfase_dom1"/>
</dbReference>
<dbReference type="InterPro" id="IPR051674">
    <property type="entry name" value="Malate_Decarboxylase"/>
</dbReference>
<proteinExistence type="inferred from homology"/>
<dbReference type="InterPro" id="IPR045213">
    <property type="entry name" value="Malic_NAD-bd_bact_type"/>
</dbReference>
<keyword evidence="13" id="KW-0808">Transferase</keyword>
<dbReference type="Gene3D" id="3.40.50.10380">
    <property type="entry name" value="Malic enzyme, N-terminal domain"/>
    <property type="match status" value="1"/>
</dbReference>
<feature type="binding site" evidence="10">
    <location>
        <position position="285"/>
    </location>
    <ligand>
        <name>a divalent metal cation</name>
        <dbReference type="ChEBI" id="CHEBI:60240"/>
    </ligand>
</feature>
<dbReference type="SUPFAM" id="SSF53223">
    <property type="entry name" value="Aminoacid dehydrogenase-like, N-terminal domain"/>
    <property type="match status" value="1"/>
</dbReference>
<dbReference type="GO" id="GO:0016746">
    <property type="term" value="F:acyltransferase activity"/>
    <property type="evidence" value="ECO:0007669"/>
    <property type="project" value="InterPro"/>
</dbReference>
<sequence length="771" mass="83751">MSRRKEALDYHERGRPGKIAVVPTKPLTNQRDLALAYSPGVADPCLEIEKNPEDAYRYTAKGNLVAVVSNGTAVLGLGNIGALAGKPVMEGKANLFKQFADLDVFDLEVGSEDPQDVIRFCQLLEPTVGGINLEDIRAPDCFLVEETLRKTMKIPVFHDDQHGTAIISGAALLNALDLVGKKLDEIKVVFSGAGAAAIATAEHYVRLGVRRENILMCDREGLVYEGRGHMDPYKARFTAPDTGARTLADVIGGTDVFVGLSVAGAMTQDMVRRMADSPIIFALANPVPEILPDEVKAVRDDAIVATGRSDYPNQVNNVLGFPFIFRGALDARATTVNEEMKMAATRALALLARENVPESVSRLYGLKRVKFGPEYLIPFPFDPRVLLWVAPAVAWAAVASGVARQFIDVESYRETLEARLGRARGVMRGIINRAVADPKRLVFAEGEEPKIVRAARICADEGIAHPILLGNAEAIERVADEWQIPLDEIEIVDIVTSSSREKYARYLWERRQRKGLSLGEAHQRLNIANYFASCMVACGDADAMLSGVNATYPETIRPALEAIGAHAKAGILSGMYMLVFEKRVVFCGDTTVNIDPTAEQLAQIAYAASRIVRTFGMEPRVAMLSFSNFGSVRHPGAEKVAQAVRLIRQRDPSLVVDGEMQADTAFDEQILRDRYPFSTLKEEANVLIFPNLSAGNIAYKLLNHLGGATAIGPILVGMGRPVHVLEQGADVQEIVNMAAVAVMDAQSRGRSTAESGFGPGVPRVPREAGIL</sequence>
<dbReference type="HOGENOM" id="CLU_012366_1_1_0"/>
<dbReference type="Gene3D" id="3.40.50.10950">
    <property type="match status" value="1"/>
</dbReference>
<name>W0RPB1_9BACT</name>
<keyword evidence="14" id="KW-1185">Reference proteome</keyword>
<dbReference type="OrthoDB" id="9805787at2"/>
<evidence type="ECO:0000256" key="7">
    <source>
        <dbReference type="ARBA" id="ARBA00023268"/>
    </source>
</evidence>
<dbReference type="SUPFAM" id="SSF51735">
    <property type="entry name" value="NAD(P)-binding Rossmann-fold domains"/>
    <property type="match status" value="1"/>
</dbReference>
<dbReference type="InterPro" id="IPR012188">
    <property type="entry name" value="ME_PTA"/>
</dbReference>
<dbReference type="Pfam" id="PF00390">
    <property type="entry name" value="malic"/>
    <property type="match status" value="1"/>
</dbReference>
<feature type="binding site" evidence="9">
    <location>
        <position position="134"/>
    </location>
    <ligand>
        <name>a divalent metal cation</name>
        <dbReference type="ChEBI" id="CHEBI:60240"/>
    </ligand>
</feature>
<dbReference type="AlphaFoldDB" id="W0RPB1"/>
<keyword evidence="7" id="KW-0511">Multifunctional enzyme</keyword>
<dbReference type="GO" id="GO:0051287">
    <property type="term" value="F:NAD binding"/>
    <property type="evidence" value="ECO:0007669"/>
    <property type="project" value="InterPro"/>
</dbReference>
<dbReference type="PANTHER" id="PTHR43237">
    <property type="entry name" value="NADP-DEPENDENT MALIC ENZYME"/>
    <property type="match status" value="1"/>
</dbReference>
<feature type="active site" description="Proton acceptor" evidence="8">
    <location>
        <position position="92"/>
    </location>
</feature>
<dbReference type="InterPro" id="IPR037062">
    <property type="entry name" value="Malic_N_dom_sf"/>
</dbReference>
<dbReference type="SMART" id="SM01274">
    <property type="entry name" value="malic"/>
    <property type="match status" value="1"/>
</dbReference>
<dbReference type="GO" id="GO:0006108">
    <property type="term" value="P:malate metabolic process"/>
    <property type="evidence" value="ECO:0007669"/>
    <property type="project" value="InterPro"/>
</dbReference>
<evidence type="ECO:0000256" key="3">
    <source>
        <dbReference type="ARBA" id="ARBA00007686"/>
    </source>
</evidence>
<organism evidence="13 14">
    <name type="scientific">Gemmatirosa kalamazoonensis</name>
    <dbReference type="NCBI Taxonomy" id="861299"/>
    <lineage>
        <taxon>Bacteria</taxon>
        <taxon>Pseudomonadati</taxon>
        <taxon>Gemmatimonadota</taxon>
        <taxon>Gemmatimonadia</taxon>
        <taxon>Gemmatimonadales</taxon>
        <taxon>Gemmatimonadaceae</taxon>
        <taxon>Gemmatirosa</taxon>
    </lineage>
</organism>
<feature type="domain" description="Malic enzyme NAD-binding" evidence="11">
    <location>
        <begin position="161"/>
        <end position="398"/>
    </location>
</feature>
<gene>
    <name evidence="13" type="ORF">J421_3771</name>
</gene>
<evidence type="ECO:0000259" key="12">
    <source>
        <dbReference type="SMART" id="SM01274"/>
    </source>
</evidence>
<keyword evidence="5 9" id="KW-0479">Metal-binding</keyword>
<dbReference type="Pfam" id="PF03949">
    <property type="entry name" value="Malic_M"/>
    <property type="match status" value="1"/>
</dbReference>
<comment type="similarity">
    <text evidence="3">In the N-terminal section; belongs to the malic enzymes family.</text>
</comment>
<evidence type="ECO:0000256" key="4">
    <source>
        <dbReference type="ARBA" id="ARBA00008756"/>
    </source>
</evidence>
<dbReference type="Gene3D" id="3.40.50.720">
    <property type="entry name" value="NAD(P)-binding Rossmann-like Domain"/>
    <property type="match status" value="1"/>
</dbReference>
<evidence type="ECO:0000259" key="11">
    <source>
        <dbReference type="SMART" id="SM00919"/>
    </source>
</evidence>
<dbReference type="GO" id="GO:0016616">
    <property type="term" value="F:oxidoreductase activity, acting on the CH-OH group of donors, NAD or NADP as acceptor"/>
    <property type="evidence" value="ECO:0007669"/>
    <property type="project" value="InterPro"/>
</dbReference>
<dbReference type="eggNOG" id="COG0281">
    <property type="taxonomic scope" value="Bacteria"/>
</dbReference>
<evidence type="ECO:0000313" key="14">
    <source>
        <dbReference type="Proteomes" id="UP000019151"/>
    </source>
</evidence>
<comment type="cofactor">
    <cofactor evidence="2">
        <name>Mg(2+)</name>
        <dbReference type="ChEBI" id="CHEBI:18420"/>
    </cofactor>
</comment>
<dbReference type="GO" id="GO:0004470">
    <property type="term" value="F:malic enzyme activity"/>
    <property type="evidence" value="ECO:0007669"/>
    <property type="project" value="InterPro"/>
</dbReference>
<protein>
    <submittedName>
        <fullName evidence="13">Phosphate acetyl/butaryl transferase</fullName>
    </submittedName>
</protein>
<dbReference type="InParanoid" id="W0RPB1"/>
<dbReference type="SUPFAM" id="SSF53659">
    <property type="entry name" value="Isocitrate/Isopropylmalate dehydrogenase-like"/>
    <property type="match status" value="1"/>
</dbReference>
<dbReference type="InterPro" id="IPR012301">
    <property type="entry name" value="Malic_N_dom"/>
</dbReference>
<evidence type="ECO:0000256" key="9">
    <source>
        <dbReference type="PIRSR" id="PIRSR036684-2"/>
    </source>
</evidence>
<dbReference type="PATRIC" id="fig|861299.3.peg.3825"/>
<dbReference type="EMBL" id="CP007128">
    <property type="protein sequence ID" value="AHG91308.1"/>
    <property type="molecule type" value="Genomic_DNA"/>
</dbReference>
<dbReference type="STRING" id="861299.J421_3771"/>
<keyword evidence="6" id="KW-0560">Oxidoreductase</keyword>
<dbReference type="FunCoup" id="W0RPB1">
    <property type="interactions" value="320"/>
</dbReference>
<evidence type="ECO:0000313" key="13">
    <source>
        <dbReference type="EMBL" id="AHG91308.1"/>
    </source>
</evidence>
<dbReference type="Gene3D" id="3.40.50.10750">
    <property type="entry name" value="Isocitrate/Isopropylmalate dehydrogenase-like"/>
    <property type="match status" value="1"/>
</dbReference>
<dbReference type="FunFam" id="3.40.50.720:FF:000095">
    <property type="entry name" value="NADP-dependent malic enzyme"/>
    <property type="match status" value="1"/>
</dbReference>
<evidence type="ECO:0000256" key="5">
    <source>
        <dbReference type="ARBA" id="ARBA00022723"/>
    </source>
</evidence>
<keyword evidence="10" id="KW-0521">NADP</keyword>
<dbReference type="CDD" id="cd05311">
    <property type="entry name" value="NAD_bind_2_malic_enz"/>
    <property type="match status" value="1"/>
</dbReference>
<dbReference type="KEGG" id="gba:J421_3771"/>
<dbReference type="FunFam" id="3.40.50.10380:FF:000003">
    <property type="entry name" value="NADP-dependent malic enzyme"/>
    <property type="match status" value="1"/>
</dbReference>
<feature type="binding site" evidence="10">
    <location>
        <begin position="74"/>
        <end position="81"/>
    </location>
    <ligand>
        <name>NADP(+)</name>
        <dbReference type="ChEBI" id="CHEBI:58349"/>
    </ligand>
</feature>
<comment type="similarity">
    <text evidence="4">In the C-terminal section; belongs to the phosphate acetyltransferase and butyryltransferase family.</text>
</comment>
<feature type="binding site" evidence="10">
    <location>
        <position position="160"/>
    </location>
    <ligand>
        <name>a divalent metal cation</name>
        <dbReference type="ChEBI" id="CHEBI:60240"/>
    </ligand>
</feature>
<dbReference type="InterPro" id="IPR036291">
    <property type="entry name" value="NAD(P)-bd_dom_sf"/>
</dbReference>
<dbReference type="InterPro" id="IPR002505">
    <property type="entry name" value="PTA_PTB"/>
</dbReference>
<evidence type="ECO:0000256" key="6">
    <source>
        <dbReference type="ARBA" id="ARBA00023002"/>
    </source>
</evidence>
<dbReference type="Proteomes" id="UP000019151">
    <property type="component" value="Chromosome"/>
</dbReference>
<dbReference type="eggNOG" id="COG0280">
    <property type="taxonomic scope" value="Bacteria"/>
</dbReference>
<comment type="cofactor">
    <cofactor evidence="1">
        <name>Mn(2+)</name>
        <dbReference type="ChEBI" id="CHEBI:29035"/>
    </cofactor>
</comment>
<accession>W0RPB1</accession>
<evidence type="ECO:0000256" key="10">
    <source>
        <dbReference type="PIRSR" id="PIRSR036684-3"/>
    </source>
</evidence>
<dbReference type="Pfam" id="PF01515">
    <property type="entry name" value="PTA_PTB"/>
    <property type="match status" value="1"/>
</dbReference>
<dbReference type="PIRSF" id="PIRSF036684">
    <property type="entry name" value="ME_PTA"/>
    <property type="match status" value="1"/>
</dbReference>
<feature type="binding site" evidence="9">
    <location>
        <position position="135"/>
    </location>
    <ligand>
        <name>a divalent metal cation</name>
        <dbReference type="ChEBI" id="CHEBI:60240"/>
    </ligand>
</feature>
<dbReference type="PANTHER" id="PTHR43237:SF4">
    <property type="entry name" value="NADP-DEPENDENT MALIC ENZYME"/>
    <property type="match status" value="1"/>
</dbReference>
<evidence type="ECO:0000256" key="8">
    <source>
        <dbReference type="PIRSR" id="PIRSR036684-1"/>
    </source>
</evidence>
<dbReference type="GO" id="GO:0046872">
    <property type="term" value="F:metal ion binding"/>
    <property type="evidence" value="ECO:0007669"/>
    <property type="project" value="UniProtKB-KW"/>
</dbReference>
<reference evidence="13 14" key="1">
    <citation type="journal article" date="2014" name="Genome Announc.">
        <title>Genome Sequence and Methylome of Soil Bacterium Gemmatirosa kalamazoonensis KBS708T, a Member of the Rarely Cultivated Gemmatimonadetes Phylum.</title>
        <authorList>
            <person name="Debruyn J.M."/>
            <person name="Radosevich M."/>
            <person name="Wommack K.E."/>
            <person name="Polson S.W."/>
            <person name="Hauser L.J."/>
            <person name="Fawaz M.N."/>
            <person name="Korlach J."/>
            <person name="Tsai Y.C."/>
        </authorList>
    </citation>
    <scope>NUCLEOTIDE SEQUENCE [LARGE SCALE GENOMIC DNA]</scope>
    <source>
        <strain evidence="13 14">KBS708</strain>
    </source>
</reference>
<dbReference type="InterPro" id="IPR012302">
    <property type="entry name" value="Malic_NAD-bd"/>
</dbReference>
<feature type="domain" description="Malic enzyme N-terminal" evidence="12">
    <location>
        <begin position="16"/>
        <end position="149"/>
    </location>
</feature>
<dbReference type="RefSeq" id="WP_025412759.1">
    <property type="nucleotide sequence ID" value="NZ_CP007128.1"/>
</dbReference>
<dbReference type="InterPro" id="IPR042112">
    <property type="entry name" value="P_AcTrfase_dom2"/>
</dbReference>
<evidence type="ECO:0000256" key="1">
    <source>
        <dbReference type="ARBA" id="ARBA00001936"/>
    </source>
</evidence>
<dbReference type="SMART" id="SM00919">
    <property type="entry name" value="Malic_M"/>
    <property type="match status" value="1"/>
</dbReference>